<dbReference type="Gene3D" id="3.80.10.10">
    <property type="entry name" value="Ribonuclease Inhibitor"/>
    <property type="match status" value="1"/>
</dbReference>
<dbReference type="EMBL" id="DF849799">
    <property type="protein sequence ID" value="GAT58986.1"/>
    <property type="molecule type" value="Genomic_DNA"/>
</dbReference>
<dbReference type="InterPro" id="IPR032675">
    <property type="entry name" value="LRR_dom_sf"/>
</dbReference>
<evidence type="ECO:0000313" key="2">
    <source>
        <dbReference type="Proteomes" id="UP000815677"/>
    </source>
</evidence>
<proteinExistence type="predicted"/>
<sequence>MHHCLEIPELVQTIVSFVESDSALLALAQTRLFHEPALDSLWENPGSEGLHRFLACFPPGIFRFIHHSKNPARLQAVVPLRPIAPDYWTRPNEYARRIRKLKICPSSELSRTALPLLFVFLPTSSCGVLFPRLRELCCSFGDEDEASSVHLLHSLLAPTLSSLSLECHASPERTNNVLAAVAPLLVTRDFCLTRFTISYSRRESDPSDSRSLLALVPFLAATASLKVLDICGPCTCTWEAIAELPQLTNLTIWELQALDLRRPSPDRTPFPSLTSLWICNAVISGTNQGLFDLFRMHRLERLKIDAVVETTTAEMTQLVESLSRNLSHHALIRLDLTCDDPSPVWTLERSTILMLACFSNLQMVQMTAADFNNKTLRAMARCWPHLQRLELSPAYDYAYPGLTIAALLPLAQYCPELFHLSLCLDASDQFIPQDADVTISQHNMRTIYLQSSPIKSPQLVAGFLVRIFPGLCQVYDENGFTTEEEEMWGQVDKIVSENFE</sequence>
<name>A0ABQ0M6J2_MYCCL</name>
<dbReference type="SUPFAM" id="SSF52047">
    <property type="entry name" value="RNI-like"/>
    <property type="match status" value="1"/>
</dbReference>
<dbReference type="Proteomes" id="UP000815677">
    <property type="component" value="Unassembled WGS sequence"/>
</dbReference>
<accession>A0ABQ0M6J2</accession>
<evidence type="ECO:0000313" key="1">
    <source>
        <dbReference type="EMBL" id="GAT58986.1"/>
    </source>
</evidence>
<protein>
    <recommendedName>
        <fullName evidence="3">F-box domain-containing protein</fullName>
    </recommendedName>
</protein>
<keyword evidence="2" id="KW-1185">Reference proteome</keyword>
<organism evidence="1 2">
    <name type="scientific">Mycena chlorophos</name>
    <name type="common">Agaric fungus</name>
    <name type="synonym">Agaricus chlorophos</name>
    <dbReference type="NCBI Taxonomy" id="658473"/>
    <lineage>
        <taxon>Eukaryota</taxon>
        <taxon>Fungi</taxon>
        <taxon>Dikarya</taxon>
        <taxon>Basidiomycota</taxon>
        <taxon>Agaricomycotina</taxon>
        <taxon>Agaricomycetes</taxon>
        <taxon>Agaricomycetidae</taxon>
        <taxon>Agaricales</taxon>
        <taxon>Marasmiineae</taxon>
        <taxon>Mycenaceae</taxon>
        <taxon>Mycena</taxon>
    </lineage>
</organism>
<gene>
    <name evidence="1" type="ORF">MCHLO_15353</name>
</gene>
<evidence type="ECO:0008006" key="3">
    <source>
        <dbReference type="Google" id="ProtNLM"/>
    </source>
</evidence>
<reference evidence="1" key="1">
    <citation type="submission" date="2014-09" db="EMBL/GenBank/DDBJ databases">
        <title>Genome sequence of the luminous mushroom Mycena chlorophos for searching fungal bioluminescence genes.</title>
        <authorList>
            <person name="Tanaka Y."/>
            <person name="Kasuga D."/>
            <person name="Oba Y."/>
            <person name="Hase S."/>
            <person name="Sato K."/>
            <person name="Oba Y."/>
            <person name="Sakakibara Y."/>
        </authorList>
    </citation>
    <scope>NUCLEOTIDE SEQUENCE</scope>
</reference>